<dbReference type="Gene3D" id="3.40.50.1820">
    <property type="entry name" value="alpha/beta hydrolase"/>
    <property type="match status" value="1"/>
</dbReference>
<evidence type="ECO:0000313" key="2">
    <source>
        <dbReference type="EMBL" id="CAD7053283.1"/>
    </source>
</evidence>
<reference evidence="2 3" key="1">
    <citation type="submission" date="2020-11" db="EMBL/GenBank/DDBJ databases">
        <authorList>
            <person name="Lassalle F."/>
        </authorList>
    </citation>
    <scope>NUCLEOTIDE SEQUENCE [LARGE SCALE GENOMIC DNA]</scope>
    <source>
        <strain evidence="2 3">AB21</strain>
    </source>
</reference>
<evidence type="ECO:0000313" key="3">
    <source>
        <dbReference type="Proteomes" id="UP000601041"/>
    </source>
</evidence>
<sequence length="265" mass="28742">MPLCSTDDGCRIYFARQGEGLPCLMIPGLGGEGAFWNAAALHMPEGLELILMDHRGTGGSDRPDGEYSIPRIAQDARNLLDALDIASAVVIGHSTGGMVAQTLVTSVPDRVRALVLSGTWARVDTRFRRMFEAREALLRDGGAISHQKLTQALGYPASWIEANRTALDAELLAADERLQPRAIHLARLQMLCRYDVYEALHGISKPTLVIGAPDDGLIPFSASRDLASSIPGARLEALEGGHFFPRTRAGDYARLIVDFLQDLPL</sequence>
<keyword evidence="2" id="KW-0378">Hydrolase</keyword>
<keyword evidence="3" id="KW-1185">Reference proteome</keyword>
<dbReference type="InterPro" id="IPR029058">
    <property type="entry name" value="AB_hydrolase_fold"/>
</dbReference>
<dbReference type="PRINTS" id="PR00111">
    <property type="entry name" value="ABHYDROLASE"/>
</dbReference>
<comment type="caution">
    <text evidence="2">The sequence shown here is derived from an EMBL/GenBank/DDBJ whole genome shotgun (WGS) entry which is preliminary data.</text>
</comment>
<proteinExistence type="predicted"/>
<dbReference type="SUPFAM" id="SSF53474">
    <property type="entry name" value="alpha/beta-Hydrolases"/>
    <property type="match status" value="1"/>
</dbReference>
<protein>
    <submittedName>
        <fullName evidence="2">Alpha/beta hydrolase</fullName>
    </submittedName>
</protein>
<evidence type="ECO:0000259" key="1">
    <source>
        <dbReference type="Pfam" id="PF00561"/>
    </source>
</evidence>
<dbReference type="InterPro" id="IPR000639">
    <property type="entry name" value="Epox_hydrolase-like"/>
</dbReference>
<dbReference type="PANTHER" id="PTHR43433:SF5">
    <property type="entry name" value="AB HYDROLASE-1 DOMAIN-CONTAINING PROTEIN"/>
    <property type="match status" value="1"/>
</dbReference>
<dbReference type="EMBL" id="CABFWE030000013">
    <property type="protein sequence ID" value="CAD7053283.1"/>
    <property type="molecule type" value="Genomic_DNA"/>
</dbReference>
<name>A0ABM8PX33_9HYPH</name>
<feature type="domain" description="AB hydrolase-1" evidence="1">
    <location>
        <begin position="24"/>
        <end position="243"/>
    </location>
</feature>
<dbReference type="PANTHER" id="PTHR43433">
    <property type="entry name" value="HYDROLASE, ALPHA/BETA FOLD FAMILY PROTEIN"/>
    <property type="match status" value="1"/>
</dbReference>
<organism evidence="2 3">
    <name type="scientific">Pseudorhizobium halotolerans</name>
    <dbReference type="NCBI Taxonomy" id="1233081"/>
    <lineage>
        <taxon>Bacteria</taxon>
        <taxon>Pseudomonadati</taxon>
        <taxon>Pseudomonadota</taxon>
        <taxon>Alphaproteobacteria</taxon>
        <taxon>Hyphomicrobiales</taxon>
        <taxon>Rhizobiaceae</taxon>
        <taxon>Rhizobium/Agrobacterium group</taxon>
        <taxon>Pseudorhizobium</taxon>
    </lineage>
</organism>
<dbReference type="InterPro" id="IPR000073">
    <property type="entry name" value="AB_hydrolase_1"/>
</dbReference>
<gene>
    <name evidence="2" type="ORF">RHAB21_04480</name>
</gene>
<dbReference type="InterPro" id="IPR050471">
    <property type="entry name" value="AB_hydrolase"/>
</dbReference>
<accession>A0ABM8PX33</accession>
<dbReference type="Proteomes" id="UP000601041">
    <property type="component" value="Unassembled WGS sequence"/>
</dbReference>
<dbReference type="Pfam" id="PF00561">
    <property type="entry name" value="Abhydrolase_1"/>
    <property type="match status" value="1"/>
</dbReference>
<dbReference type="PRINTS" id="PR00412">
    <property type="entry name" value="EPOXHYDRLASE"/>
</dbReference>
<dbReference type="GO" id="GO:0016787">
    <property type="term" value="F:hydrolase activity"/>
    <property type="evidence" value="ECO:0007669"/>
    <property type="project" value="UniProtKB-KW"/>
</dbReference>